<dbReference type="Proteomes" id="UP001165135">
    <property type="component" value="Unassembled WGS sequence"/>
</dbReference>
<dbReference type="InterPro" id="IPR029058">
    <property type="entry name" value="AB_hydrolase_fold"/>
</dbReference>
<evidence type="ECO:0000313" key="2">
    <source>
        <dbReference type="EMBL" id="GLY76998.1"/>
    </source>
</evidence>
<dbReference type="EMBL" id="BSTJ01000006">
    <property type="protein sequence ID" value="GLY76998.1"/>
    <property type="molecule type" value="Genomic_DNA"/>
</dbReference>
<accession>A0A9W6RJS1</accession>
<reference evidence="2" key="1">
    <citation type="submission" date="2023-03" db="EMBL/GenBank/DDBJ databases">
        <title>Actinoallomurus iriomotensis NBRC 103681.</title>
        <authorList>
            <person name="Ichikawa N."/>
            <person name="Sato H."/>
            <person name="Tonouchi N."/>
        </authorList>
    </citation>
    <scope>NUCLEOTIDE SEQUENCE</scope>
    <source>
        <strain evidence="2">NBRC 103681</strain>
    </source>
</reference>
<dbReference type="SUPFAM" id="SSF53474">
    <property type="entry name" value="alpha/beta-Hydrolases"/>
    <property type="match status" value="1"/>
</dbReference>
<dbReference type="PANTHER" id="PTHR22946">
    <property type="entry name" value="DIENELACTONE HYDROLASE DOMAIN-CONTAINING PROTEIN-RELATED"/>
    <property type="match status" value="1"/>
</dbReference>
<sequence>MFVRETLEWIERPVTHGGVVERSFRLGRPAGAVPGVLWLPSSPGSTPPLVLLGHGGSGHKRSERILDRARWFASHAGIAALAIDGPYHGDRVPAPMTVAEYQRRIAAEGIEVVLDRMTDEWRATVDALGALDLVDTSRLGYLGMSMGARFGLPLAAAMGDELRCVVLGKFGLQQVAAMYEGMAVPARVARDARRVTAPALFHIQWHDEVFPRDGQLALFDLLGSPDKQLAGYAGTHSETKPTAIARWRHFISHHLTARD</sequence>
<proteinExistence type="inferred from homology"/>
<evidence type="ECO:0008006" key="4">
    <source>
        <dbReference type="Google" id="ProtNLM"/>
    </source>
</evidence>
<comment type="similarity">
    <text evidence="1">Belongs to the AB hydrolase superfamily.</text>
</comment>
<evidence type="ECO:0000256" key="1">
    <source>
        <dbReference type="ARBA" id="ARBA00008645"/>
    </source>
</evidence>
<gene>
    <name evidence="2" type="ORF">Airi01_052650</name>
</gene>
<evidence type="ECO:0000313" key="3">
    <source>
        <dbReference type="Proteomes" id="UP001165135"/>
    </source>
</evidence>
<dbReference type="AlphaFoldDB" id="A0A9W6RJS1"/>
<dbReference type="Gene3D" id="3.40.50.1820">
    <property type="entry name" value="alpha/beta hydrolase"/>
    <property type="match status" value="1"/>
</dbReference>
<protein>
    <recommendedName>
        <fullName evidence="4">Dienelactone hydrolase</fullName>
    </recommendedName>
</protein>
<organism evidence="2 3">
    <name type="scientific">Actinoallomurus iriomotensis</name>
    <dbReference type="NCBI Taxonomy" id="478107"/>
    <lineage>
        <taxon>Bacteria</taxon>
        <taxon>Bacillati</taxon>
        <taxon>Actinomycetota</taxon>
        <taxon>Actinomycetes</taxon>
        <taxon>Streptosporangiales</taxon>
        <taxon>Thermomonosporaceae</taxon>
        <taxon>Actinoallomurus</taxon>
    </lineage>
</organism>
<name>A0A9W6RJS1_9ACTN</name>
<comment type="caution">
    <text evidence="2">The sequence shown here is derived from an EMBL/GenBank/DDBJ whole genome shotgun (WGS) entry which is preliminary data.</text>
</comment>
<dbReference type="InterPro" id="IPR050261">
    <property type="entry name" value="FrsA_esterase"/>
</dbReference>